<organism evidence="2 3">
    <name type="scientific">Diaporthe eres</name>
    <name type="common">Phomopsis oblonga</name>
    <dbReference type="NCBI Taxonomy" id="83184"/>
    <lineage>
        <taxon>Eukaryota</taxon>
        <taxon>Fungi</taxon>
        <taxon>Dikarya</taxon>
        <taxon>Ascomycota</taxon>
        <taxon>Pezizomycotina</taxon>
        <taxon>Sordariomycetes</taxon>
        <taxon>Sordariomycetidae</taxon>
        <taxon>Diaporthales</taxon>
        <taxon>Diaporthaceae</taxon>
        <taxon>Diaporthe</taxon>
        <taxon>Diaporthe eres species complex</taxon>
    </lineage>
</organism>
<name>A0ABR1PEC2_DIAER</name>
<proteinExistence type="predicted"/>
<protein>
    <submittedName>
        <fullName evidence="2">Uncharacterized protein</fullName>
    </submittedName>
</protein>
<evidence type="ECO:0000313" key="2">
    <source>
        <dbReference type="EMBL" id="KAK7734840.1"/>
    </source>
</evidence>
<feature type="compositionally biased region" description="Pro residues" evidence="1">
    <location>
        <begin position="179"/>
        <end position="189"/>
    </location>
</feature>
<accession>A0ABR1PEC2</accession>
<gene>
    <name evidence="2" type="ORF">SLS63_004260</name>
</gene>
<feature type="region of interest" description="Disordered" evidence="1">
    <location>
        <begin position="83"/>
        <end position="208"/>
    </location>
</feature>
<dbReference type="EMBL" id="JAKNSF020000015">
    <property type="protein sequence ID" value="KAK7734840.1"/>
    <property type="molecule type" value="Genomic_DNA"/>
</dbReference>
<sequence length="279" mass="30738">MQVEFPGMKNLDAEALRVGFANYIRRPLGNFRAVHKLDAAAAAALAQRQQRAGQPSSVDPQGARPDASHHPQMSFQHVHELSYGAHQPGPGASYGGSQPGRPQQYEAPQPGPSAPVGRAHVGHHGQQYEAPQPGFGDPYQNVPGANQQLPPIAFPNPPSGNPREQLPRTTSSAQLPRNQGPPPMEPPYQMPTHNYNNAASNSQAPQVGQWSISDQEAYDQGYLFSAQQRAWILDHGMYMGSEEGAEDEFYGAFWKAFGNHWLPSKDRVMGEFNQMRRQW</sequence>
<keyword evidence="3" id="KW-1185">Reference proteome</keyword>
<feature type="compositionally biased region" description="Polar residues" evidence="1">
    <location>
        <begin position="192"/>
        <end position="208"/>
    </location>
</feature>
<evidence type="ECO:0000256" key="1">
    <source>
        <dbReference type="SAM" id="MobiDB-lite"/>
    </source>
</evidence>
<reference evidence="2 3" key="1">
    <citation type="submission" date="2024-02" db="EMBL/GenBank/DDBJ databases">
        <title>De novo assembly and annotation of 12 fungi associated with fruit tree decline syndrome in Ontario, Canada.</title>
        <authorList>
            <person name="Sulman M."/>
            <person name="Ellouze W."/>
            <person name="Ilyukhin E."/>
        </authorList>
    </citation>
    <scope>NUCLEOTIDE SEQUENCE [LARGE SCALE GENOMIC DNA]</scope>
    <source>
        <strain evidence="2 3">M169</strain>
    </source>
</reference>
<comment type="caution">
    <text evidence="2">The sequence shown here is derived from an EMBL/GenBank/DDBJ whole genome shotgun (WGS) entry which is preliminary data.</text>
</comment>
<feature type="region of interest" description="Disordered" evidence="1">
    <location>
        <begin position="45"/>
        <end position="71"/>
    </location>
</feature>
<evidence type="ECO:0000313" key="3">
    <source>
        <dbReference type="Proteomes" id="UP001430848"/>
    </source>
</evidence>
<dbReference type="Proteomes" id="UP001430848">
    <property type="component" value="Unassembled WGS sequence"/>
</dbReference>
<feature type="compositionally biased region" description="Polar residues" evidence="1">
    <location>
        <begin position="167"/>
        <end position="177"/>
    </location>
</feature>